<dbReference type="Pfam" id="PF05775">
    <property type="entry name" value="AfaD"/>
    <property type="match status" value="1"/>
</dbReference>
<feature type="chain" id="PRO_5016062805" evidence="2">
    <location>
        <begin position="23"/>
        <end position="140"/>
    </location>
</feature>
<dbReference type="AlphaFoldDB" id="A0A2W6P9F9"/>
<dbReference type="Gene3D" id="2.60.40.1570">
    <property type="entry name" value="Dr adhesin"/>
    <property type="match status" value="1"/>
</dbReference>
<keyword evidence="1 2" id="KW-0732">Signal</keyword>
<evidence type="ECO:0000313" key="3">
    <source>
        <dbReference type="EMBL" id="PZT64989.1"/>
    </source>
</evidence>
<dbReference type="InterPro" id="IPR008394">
    <property type="entry name" value="AfaD"/>
</dbReference>
<dbReference type="RefSeq" id="WP_151288951.1">
    <property type="nucleotide sequence ID" value="NZ_JAJALP010000035.1"/>
</dbReference>
<protein>
    <submittedName>
        <fullName evidence="3">Adhesin</fullName>
    </submittedName>
</protein>
<evidence type="ECO:0000256" key="1">
    <source>
        <dbReference type="ARBA" id="ARBA00022729"/>
    </source>
</evidence>
<dbReference type="InterPro" id="IPR037028">
    <property type="entry name" value="Dr_adhesin_sf"/>
</dbReference>
<feature type="signal peptide" evidence="2">
    <location>
        <begin position="1"/>
        <end position="22"/>
    </location>
</feature>
<reference evidence="3 4" key="1">
    <citation type="submission" date="2018-06" db="EMBL/GenBank/DDBJ databases">
        <title>Draft genome sequence of mcr-1-harboring Escherichia coli isolated from wound infection of a hospitalized patient, in Bolivia.</title>
        <authorList>
            <person name="Munoz M.E."/>
            <person name="Moura Q."/>
            <person name="Ventura P.R.M."/>
            <person name="Bustos L.R."/>
            <person name="Ovando B.G."/>
            <person name="Terrazas D.I.V."/>
            <person name="Yarhui N.B."/>
            <person name="Cerdeira L."/>
            <person name="Lincopan N."/>
        </authorList>
    </citation>
    <scope>NUCLEOTIDE SEQUENCE [LARGE SCALE GENOMIC DNA]</scope>
    <source>
        <strain evidence="3 4">EcMLT</strain>
    </source>
</reference>
<comment type="caution">
    <text evidence="3">The sequence shown here is derived from an EMBL/GenBank/DDBJ whole genome shotgun (WGS) entry which is preliminary data.</text>
</comment>
<dbReference type="CDD" id="cd18776">
    <property type="entry name" value="AfaD-like"/>
    <property type="match status" value="1"/>
</dbReference>
<dbReference type="EMBL" id="QKWZ01000539">
    <property type="protein sequence ID" value="PZT64989.1"/>
    <property type="molecule type" value="Genomic_DNA"/>
</dbReference>
<accession>A0A2W6P9F9</accession>
<sequence>MKKIIPITSVFLLIALSVFSQAAEIELSLQHKNGGSLSDGTRMATGRILCRDSHSGFHVWMNAQKAEVQSAHYIIKGQLNNQHEMRVRLSGDGWYPSTTGEHNGIVKIGRDENAIFDILIDGNQNVTPDRYTLSLSGVCI</sequence>
<evidence type="ECO:0000313" key="4">
    <source>
        <dbReference type="Proteomes" id="UP000249482"/>
    </source>
</evidence>
<organism evidence="3 4">
    <name type="scientific">Escherichia coli</name>
    <dbReference type="NCBI Taxonomy" id="562"/>
    <lineage>
        <taxon>Bacteria</taxon>
        <taxon>Pseudomonadati</taxon>
        <taxon>Pseudomonadota</taxon>
        <taxon>Gammaproteobacteria</taxon>
        <taxon>Enterobacterales</taxon>
        <taxon>Enterobacteriaceae</taxon>
        <taxon>Escherichia</taxon>
    </lineage>
</organism>
<gene>
    <name evidence="3" type="ORF">DNQ45_19335</name>
</gene>
<dbReference type="SUPFAM" id="SSF49401">
    <property type="entry name" value="Bacterial adhesins"/>
    <property type="match status" value="1"/>
</dbReference>
<dbReference type="InterPro" id="IPR008966">
    <property type="entry name" value="Adhesion_dom_sf"/>
</dbReference>
<name>A0A2W6P9F9_ECOLX</name>
<proteinExistence type="predicted"/>
<dbReference type="Proteomes" id="UP000249482">
    <property type="component" value="Unassembled WGS sequence"/>
</dbReference>
<evidence type="ECO:0000256" key="2">
    <source>
        <dbReference type="SAM" id="SignalP"/>
    </source>
</evidence>